<reference evidence="1" key="1">
    <citation type="submission" date="2022-07" db="EMBL/GenBank/DDBJ databases">
        <title>Genome Sequence of Phlebia brevispora.</title>
        <authorList>
            <person name="Buettner E."/>
        </authorList>
    </citation>
    <scope>NUCLEOTIDE SEQUENCE</scope>
    <source>
        <strain evidence="1">MPL23</strain>
    </source>
</reference>
<proteinExistence type="predicted"/>
<organism evidence="1 2">
    <name type="scientific">Phlebia brevispora</name>
    <dbReference type="NCBI Taxonomy" id="194682"/>
    <lineage>
        <taxon>Eukaryota</taxon>
        <taxon>Fungi</taxon>
        <taxon>Dikarya</taxon>
        <taxon>Basidiomycota</taxon>
        <taxon>Agaricomycotina</taxon>
        <taxon>Agaricomycetes</taxon>
        <taxon>Polyporales</taxon>
        <taxon>Meruliaceae</taxon>
        <taxon>Phlebia</taxon>
    </lineage>
</organism>
<dbReference type="EMBL" id="JANHOG010000194">
    <property type="protein sequence ID" value="KAJ3556988.1"/>
    <property type="molecule type" value="Genomic_DNA"/>
</dbReference>
<accession>A0ACC1TAQ3</accession>
<name>A0ACC1TAQ3_9APHY</name>
<comment type="caution">
    <text evidence="1">The sequence shown here is derived from an EMBL/GenBank/DDBJ whole genome shotgun (WGS) entry which is preliminary data.</text>
</comment>
<keyword evidence="2" id="KW-1185">Reference proteome</keyword>
<evidence type="ECO:0000313" key="2">
    <source>
        <dbReference type="Proteomes" id="UP001148662"/>
    </source>
</evidence>
<sequence>MSSHALLVMHNLAVMDTFFAGVRDVLSKSAGIETFNAEIDRFVATYSEAMTILEEASVDWTKVDRARGKGRLMREKAEADSAG</sequence>
<protein>
    <submittedName>
        <fullName evidence="1">Uncharacterized protein</fullName>
    </submittedName>
</protein>
<evidence type="ECO:0000313" key="1">
    <source>
        <dbReference type="EMBL" id="KAJ3556988.1"/>
    </source>
</evidence>
<dbReference type="Proteomes" id="UP001148662">
    <property type="component" value="Unassembled WGS sequence"/>
</dbReference>
<gene>
    <name evidence="1" type="ORF">NM688_g1722</name>
</gene>